<organism evidence="1 2">
    <name type="scientific">Roseococcus pinisoli</name>
    <dbReference type="NCBI Taxonomy" id="2835040"/>
    <lineage>
        <taxon>Bacteria</taxon>
        <taxon>Pseudomonadati</taxon>
        <taxon>Pseudomonadota</taxon>
        <taxon>Alphaproteobacteria</taxon>
        <taxon>Acetobacterales</taxon>
        <taxon>Roseomonadaceae</taxon>
        <taxon>Roseococcus</taxon>
    </lineage>
</organism>
<comment type="caution">
    <text evidence="1">The sequence shown here is derived from an EMBL/GenBank/DDBJ whole genome shotgun (WGS) entry which is preliminary data.</text>
</comment>
<name>A0ABS5QJD1_9PROT</name>
<evidence type="ECO:0000313" key="1">
    <source>
        <dbReference type="EMBL" id="MBS7813799.1"/>
    </source>
</evidence>
<keyword evidence="2" id="KW-1185">Reference proteome</keyword>
<dbReference type="Proteomes" id="UP000766336">
    <property type="component" value="Unassembled WGS sequence"/>
</dbReference>
<dbReference type="EMBL" id="JAHCDA010000010">
    <property type="protein sequence ID" value="MBS7813799.1"/>
    <property type="molecule type" value="Genomic_DNA"/>
</dbReference>
<gene>
    <name evidence="1" type="ORF">KHU32_22910</name>
</gene>
<feature type="non-terminal residue" evidence="1">
    <location>
        <position position="89"/>
    </location>
</feature>
<accession>A0ABS5QJD1</accession>
<proteinExistence type="predicted"/>
<protein>
    <submittedName>
        <fullName evidence="1">Uncharacterized protein</fullName>
    </submittedName>
</protein>
<evidence type="ECO:0000313" key="2">
    <source>
        <dbReference type="Proteomes" id="UP000766336"/>
    </source>
</evidence>
<reference evidence="1 2" key="1">
    <citation type="submission" date="2021-05" db="EMBL/GenBank/DDBJ databases">
        <title>Roseococcus sp. XZZS9, whole genome shotgun sequencing project.</title>
        <authorList>
            <person name="Zhao G."/>
            <person name="Shen L."/>
        </authorList>
    </citation>
    <scope>NUCLEOTIDE SEQUENCE [LARGE SCALE GENOMIC DNA]</scope>
    <source>
        <strain evidence="1 2">XZZS9</strain>
    </source>
</reference>
<sequence length="89" mass="10170">MGDDHNNDVPPDAVREQLRRILDSPGFDASERNRNFLAYVVEEALEGRSARVKAYTIATTVFRRDASFDPQLDSIVRIEAGRIRRSLEH</sequence>